<feature type="domain" description="Acyl-CoA dehydrogenase/oxidase C-terminal" evidence="5">
    <location>
        <begin position="233"/>
        <end position="365"/>
    </location>
</feature>
<feature type="domain" description="Acyl-CoA dehydrogenase/oxidase N-terminal" evidence="7">
    <location>
        <begin position="6"/>
        <end position="119"/>
    </location>
</feature>
<dbReference type="Gene3D" id="1.20.140.10">
    <property type="entry name" value="Butyryl-CoA Dehydrogenase, subunit A, domain 3"/>
    <property type="match status" value="1"/>
</dbReference>
<dbReference type="FunFam" id="1.20.140.10:FF:000012">
    <property type="entry name" value="Acyl-CoA dehydrogenase fadE12"/>
    <property type="match status" value="1"/>
</dbReference>
<sequence>MSFVLTDERKALVAGVEALCSRYSDDYWLARDRDGQYPHEFHRDLAQAGWLGIAMPEAYGGSGLGMTEAALMMHTISRSGAGFSGASAVHMNIFGLNPVVVFGTPEQRARALPPLISGEQKACFAVTEPDAGLDTTKLATRAVRDGDGYVAHGRKIWISTAQVADKMLLLARTTPLSEVKKPTQGLSLFYTDLDKGKIEVREIEKMGRKAVDSNMLFIDGLRIPAADRIGEEGKGFEYILHGLNPERILIAAEAVGLGRAALARAVDYANERVVFGRPIGQNQGVQHPLAQAWMQLEAADLMVQKAAWLYDAGLPCGEYANSAKYLAAEAAFNACQTAVLTLGGMGYAKEYHVERYLRESFIPRIAPVSPQLIMCFIAEKVLGLPKSY</sequence>
<dbReference type="GO" id="GO:0050660">
    <property type="term" value="F:flavin adenine dinucleotide binding"/>
    <property type="evidence" value="ECO:0007669"/>
    <property type="project" value="InterPro"/>
</dbReference>
<evidence type="ECO:0000256" key="3">
    <source>
        <dbReference type="ARBA" id="ARBA00022630"/>
    </source>
</evidence>
<keyword evidence="9" id="KW-1185">Reference proteome</keyword>
<gene>
    <name evidence="8" type="ORF">SAMN04488135_104140</name>
</gene>
<dbReference type="SUPFAM" id="SSF56645">
    <property type="entry name" value="Acyl-CoA dehydrogenase NM domain-like"/>
    <property type="match status" value="1"/>
</dbReference>
<dbReference type="InterPro" id="IPR009075">
    <property type="entry name" value="AcylCo_DH/oxidase_C"/>
</dbReference>
<evidence type="ECO:0000256" key="1">
    <source>
        <dbReference type="ARBA" id="ARBA00001974"/>
    </source>
</evidence>
<dbReference type="InterPro" id="IPR036250">
    <property type="entry name" value="AcylCo_DH-like_C"/>
</dbReference>
<dbReference type="Gene3D" id="1.10.540.10">
    <property type="entry name" value="Acyl-CoA dehydrogenase/oxidase, N-terminal domain"/>
    <property type="match status" value="1"/>
</dbReference>
<evidence type="ECO:0000259" key="6">
    <source>
        <dbReference type="Pfam" id="PF02770"/>
    </source>
</evidence>
<dbReference type="PANTHER" id="PTHR43884:SF12">
    <property type="entry name" value="ISOVALERYL-COA DEHYDROGENASE, MITOCHONDRIAL-RELATED"/>
    <property type="match status" value="1"/>
</dbReference>
<dbReference type="Pfam" id="PF00441">
    <property type="entry name" value="Acyl-CoA_dh_1"/>
    <property type="match status" value="1"/>
</dbReference>
<dbReference type="AlphaFoldDB" id="A0A1M5UWJ8"/>
<dbReference type="SUPFAM" id="SSF47203">
    <property type="entry name" value="Acyl-CoA dehydrogenase C-terminal domain-like"/>
    <property type="match status" value="1"/>
</dbReference>
<dbReference type="InterPro" id="IPR009100">
    <property type="entry name" value="AcylCoA_DH/oxidase_NM_dom_sf"/>
</dbReference>
<evidence type="ECO:0000259" key="5">
    <source>
        <dbReference type="Pfam" id="PF00441"/>
    </source>
</evidence>
<dbReference type="PIRSF" id="PIRSF016578">
    <property type="entry name" value="HsaA"/>
    <property type="match status" value="1"/>
</dbReference>
<dbReference type="InterPro" id="IPR037069">
    <property type="entry name" value="AcylCoA_DH/ox_N_sf"/>
</dbReference>
<dbReference type="OrthoDB" id="9769473at2"/>
<dbReference type="STRING" id="658167.SAMN04488135_104140"/>
<dbReference type="InterPro" id="IPR046373">
    <property type="entry name" value="Acyl-CoA_Oxase/DH_mid-dom_sf"/>
</dbReference>
<dbReference type="InterPro" id="IPR006091">
    <property type="entry name" value="Acyl-CoA_Oxase/DH_mid-dom"/>
</dbReference>
<dbReference type="GO" id="GO:0003995">
    <property type="term" value="F:acyl-CoA dehydrogenase activity"/>
    <property type="evidence" value="ECO:0007669"/>
    <property type="project" value="TreeGrafter"/>
</dbReference>
<dbReference type="Pfam" id="PF02771">
    <property type="entry name" value="Acyl-CoA_dh_N"/>
    <property type="match status" value="1"/>
</dbReference>
<accession>A0A1M5UWJ8</accession>
<evidence type="ECO:0000313" key="9">
    <source>
        <dbReference type="Proteomes" id="UP000184226"/>
    </source>
</evidence>
<organism evidence="8 9">
    <name type="scientific">Pollutimonas bauzanensis</name>
    <dbReference type="NCBI Taxonomy" id="658167"/>
    <lineage>
        <taxon>Bacteria</taxon>
        <taxon>Pseudomonadati</taxon>
        <taxon>Pseudomonadota</taxon>
        <taxon>Betaproteobacteria</taxon>
        <taxon>Burkholderiales</taxon>
        <taxon>Alcaligenaceae</taxon>
        <taxon>Pollutimonas</taxon>
    </lineage>
</organism>
<dbReference type="PANTHER" id="PTHR43884">
    <property type="entry name" value="ACYL-COA DEHYDROGENASE"/>
    <property type="match status" value="1"/>
</dbReference>
<protein>
    <submittedName>
        <fullName evidence="8">Acyl-CoA dehydrogenase</fullName>
    </submittedName>
</protein>
<comment type="cofactor">
    <cofactor evidence="1">
        <name>FAD</name>
        <dbReference type="ChEBI" id="CHEBI:57692"/>
    </cofactor>
</comment>
<keyword evidence="4" id="KW-0274">FAD</keyword>
<feature type="domain" description="Acyl-CoA oxidase/dehydrogenase middle" evidence="6">
    <location>
        <begin position="123"/>
        <end position="219"/>
    </location>
</feature>
<keyword evidence="3" id="KW-0285">Flavoprotein</keyword>
<dbReference type="EMBL" id="FQXE01000004">
    <property type="protein sequence ID" value="SHH67339.1"/>
    <property type="molecule type" value="Genomic_DNA"/>
</dbReference>
<name>A0A1M5UWJ8_9BURK</name>
<evidence type="ECO:0000256" key="2">
    <source>
        <dbReference type="ARBA" id="ARBA00009347"/>
    </source>
</evidence>
<dbReference type="InterPro" id="IPR013786">
    <property type="entry name" value="AcylCoA_DH/ox_N"/>
</dbReference>
<reference evidence="8 9" key="1">
    <citation type="submission" date="2016-11" db="EMBL/GenBank/DDBJ databases">
        <authorList>
            <person name="Jaros S."/>
            <person name="Januszkiewicz K."/>
            <person name="Wedrychowicz H."/>
        </authorList>
    </citation>
    <scope>NUCLEOTIDE SEQUENCE [LARGE SCALE GENOMIC DNA]</scope>
    <source>
        <strain evidence="8 9">CGMCC 1.10190</strain>
    </source>
</reference>
<proteinExistence type="inferred from homology"/>
<dbReference type="Gene3D" id="2.40.110.10">
    <property type="entry name" value="Butyryl-CoA Dehydrogenase, subunit A, domain 2"/>
    <property type="match status" value="1"/>
</dbReference>
<evidence type="ECO:0000259" key="7">
    <source>
        <dbReference type="Pfam" id="PF02771"/>
    </source>
</evidence>
<comment type="similarity">
    <text evidence="2">Belongs to the acyl-CoA dehydrogenase family.</text>
</comment>
<dbReference type="Proteomes" id="UP000184226">
    <property type="component" value="Unassembled WGS sequence"/>
</dbReference>
<dbReference type="RefSeq" id="WP_073102820.1">
    <property type="nucleotide sequence ID" value="NZ_FQXE01000004.1"/>
</dbReference>
<dbReference type="Pfam" id="PF02770">
    <property type="entry name" value="Acyl-CoA_dh_M"/>
    <property type="match status" value="1"/>
</dbReference>
<evidence type="ECO:0000256" key="4">
    <source>
        <dbReference type="ARBA" id="ARBA00022827"/>
    </source>
</evidence>
<evidence type="ECO:0000313" key="8">
    <source>
        <dbReference type="EMBL" id="SHH67339.1"/>
    </source>
</evidence>